<comment type="function">
    <text evidence="5">Catalyzes the phosphorylation of the 3'-hydroxyl group of dephosphocoenzyme A to form coenzyme A.</text>
</comment>
<dbReference type="InterPro" id="IPR001977">
    <property type="entry name" value="Depp_CoAkinase"/>
</dbReference>
<keyword evidence="5 7" id="KW-0418">Kinase</keyword>
<sequence>MRNPTSLYIVGLTGGVASGKSTVAELFAELGVPVLDADVAAREVVEPGTAGLARLVDTFGATIIDKHGRLDRRSLRNVVFQDQTARQQLEAILHPLIRQRLLDQLDQIQAAYVILVVPLLVESDFSKLVDRILVIDVPVETQRSRLMQRDACDRTQADAIIASQTERQRRLDAANDVLENSAGPNELKPKVEALHRHYLSLAAERNPG</sequence>
<dbReference type="RefSeq" id="WP_116301621.1">
    <property type="nucleotide sequence ID" value="NZ_NFZV01000005.1"/>
</dbReference>
<proteinExistence type="inferred from homology"/>
<gene>
    <name evidence="5" type="primary">coaE</name>
    <name evidence="7" type="ORF">CAL65_08280</name>
</gene>
<dbReference type="SUPFAM" id="SSF52540">
    <property type="entry name" value="P-loop containing nucleoside triphosphate hydrolases"/>
    <property type="match status" value="1"/>
</dbReference>
<keyword evidence="5" id="KW-0808">Transferase</keyword>
<evidence type="ECO:0000313" key="7">
    <source>
        <dbReference type="EMBL" id="RFA37909.1"/>
    </source>
</evidence>
<evidence type="ECO:0000256" key="4">
    <source>
        <dbReference type="ARBA" id="ARBA00022993"/>
    </source>
</evidence>
<protein>
    <recommendedName>
        <fullName evidence="5 6">Dephospho-CoA kinase</fullName>
        <ecNumber evidence="5 6">2.7.1.24</ecNumber>
    </recommendedName>
    <alternativeName>
        <fullName evidence="5">Dephosphocoenzyme A kinase</fullName>
    </alternativeName>
</protein>
<dbReference type="GO" id="GO:0015937">
    <property type="term" value="P:coenzyme A biosynthetic process"/>
    <property type="evidence" value="ECO:0007669"/>
    <property type="project" value="UniProtKB-UniRule"/>
</dbReference>
<organism evidence="7 8">
    <name type="scientific">Alkalilimnicola ehrlichii</name>
    <dbReference type="NCBI Taxonomy" id="351052"/>
    <lineage>
        <taxon>Bacteria</taxon>
        <taxon>Pseudomonadati</taxon>
        <taxon>Pseudomonadota</taxon>
        <taxon>Gammaproteobacteria</taxon>
        <taxon>Chromatiales</taxon>
        <taxon>Ectothiorhodospiraceae</taxon>
        <taxon>Alkalilimnicola</taxon>
    </lineage>
</organism>
<dbReference type="OrthoDB" id="9812943at2"/>
<comment type="catalytic activity">
    <reaction evidence="5">
        <text>3'-dephospho-CoA + ATP = ADP + CoA + H(+)</text>
        <dbReference type="Rhea" id="RHEA:18245"/>
        <dbReference type="ChEBI" id="CHEBI:15378"/>
        <dbReference type="ChEBI" id="CHEBI:30616"/>
        <dbReference type="ChEBI" id="CHEBI:57287"/>
        <dbReference type="ChEBI" id="CHEBI:57328"/>
        <dbReference type="ChEBI" id="CHEBI:456216"/>
        <dbReference type="EC" id="2.7.1.24"/>
    </reaction>
</comment>
<comment type="subcellular location">
    <subcellularLocation>
        <location evidence="5">Cytoplasm</location>
    </subcellularLocation>
</comment>
<evidence type="ECO:0000256" key="5">
    <source>
        <dbReference type="HAMAP-Rule" id="MF_00376"/>
    </source>
</evidence>
<reference evidence="8" key="1">
    <citation type="submission" date="2017-05" db="EMBL/GenBank/DDBJ databases">
        <authorList>
            <person name="Sharma S."/>
            <person name="Sidhu C."/>
            <person name="Pinnaka A.K."/>
        </authorList>
    </citation>
    <scope>NUCLEOTIDE SEQUENCE [LARGE SCALE GENOMIC DNA]</scope>
    <source>
        <strain evidence="8">AK93</strain>
    </source>
</reference>
<dbReference type="Proteomes" id="UP000256763">
    <property type="component" value="Unassembled WGS sequence"/>
</dbReference>
<keyword evidence="2 5" id="KW-0547">Nucleotide-binding</keyword>
<dbReference type="PANTHER" id="PTHR10695">
    <property type="entry name" value="DEPHOSPHO-COA KINASE-RELATED"/>
    <property type="match status" value="1"/>
</dbReference>
<name>A0A3E0WZV0_9GAMM</name>
<comment type="pathway">
    <text evidence="5">Cofactor biosynthesis; coenzyme A biosynthesis; CoA from (R)-pantothenate: step 5/5.</text>
</comment>
<dbReference type="UniPathway" id="UPA00241">
    <property type="reaction ID" value="UER00356"/>
</dbReference>
<dbReference type="GO" id="GO:0004140">
    <property type="term" value="F:dephospho-CoA kinase activity"/>
    <property type="evidence" value="ECO:0007669"/>
    <property type="project" value="UniProtKB-UniRule"/>
</dbReference>
<dbReference type="NCBIfam" id="TIGR00152">
    <property type="entry name" value="dephospho-CoA kinase"/>
    <property type="match status" value="1"/>
</dbReference>
<dbReference type="EC" id="2.7.1.24" evidence="5 6"/>
<dbReference type="GO" id="GO:0005524">
    <property type="term" value="F:ATP binding"/>
    <property type="evidence" value="ECO:0007669"/>
    <property type="project" value="UniProtKB-UniRule"/>
</dbReference>
<dbReference type="Gene3D" id="3.40.50.300">
    <property type="entry name" value="P-loop containing nucleotide triphosphate hydrolases"/>
    <property type="match status" value="1"/>
</dbReference>
<keyword evidence="3 5" id="KW-0067">ATP-binding</keyword>
<dbReference type="AlphaFoldDB" id="A0A3E0WZV0"/>
<comment type="caution">
    <text evidence="7">The sequence shown here is derived from an EMBL/GenBank/DDBJ whole genome shotgun (WGS) entry which is preliminary data.</text>
</comment>
<dbReference type="Pfam" id="PF01121">
    <property type="entry name" value="CoaE"/>
    <property type="match status" value="1"/>
</dbReference>
<evidence type="ECO:0000256" key="2">
    <source>
        <dbReference type="ARBA" id="ARBA00022741"/>
    </source>
</evidence>
<evidence type="ECO:0000256" key="3">
    <source>
        <dbReference type="ARBA" id="ARBA00022840"/>
    </source>
</evidence>
<dbReference type="HAMAP" id="MF_00376">
    <property type="entry name" value="Dephospho_CoA_kinase"/>
    <property type="match status" value="1"/>
</dbReference>
<dbReference type="EMBL" id="NFZW01000006">
    <property type="protein sequence ID" value="RFA37909.1"/>
    <property type="molecule type" value="Genomic_DNA"/>
</dbReference>
<dbReference type="PROSITE" id="PS51219">
    <property type="entry name" value="DPCK"/>
    <property type="match status" value="1"/>
</dbReference>
<comment type="similarity">
    <text evidence="1 5">Belongs to the CoaE family.</text>
</comment>
<keyword evidence="4 5" id="KW-0173">Coenzyme A biosynthesis</keyword>
<dbReference type="GO" id="GO:0005737">
    <property type="term" value="C:cytoplasm"/>
    <property type="evidence" value="ECO:0007669"/>
    <property type="project" value="UniProtKB-SubCell"/>
</dbReference>
<keyword evidence="5" id="KW-0963">Cytoplasm</keyword>
<dbReference type="PANTHER" id="PTHR10695:SF46">
    <property type="entry name" value="BIFUNCTIONAL COENZYME A SYNTHASE-RELATED"/>
    <property type="match status" value="1"/>
</dbReference>
<feature type="binding site" evidence="5">
    <location>
        <begin position="17"/>
        <end position="22"/>
    </location>
    <ligand>
        <name>ATP</name>
        <dbReference type="ChEBI" id="CHEBI:30616"/>
    </ligand>
</feature>
<keyword evidence="8" id="KW-1185">Reference proteome</keyword>
<dbReference type="CDD" id="cd02022">
    <property type="entry name" value="DPCK"/>
    <property type="match status" value="1"/>
</dbReference>
<accession>A0A3E0WZV0</accession>
<dbReference type="InterPro" id="IPR027417">
    <property type="entry name" value="P-loop_NTPase"/>
</dbReference>
<evidence type="ECO:0000256" key="6">
    <source>
        <dbReference type="NCBIfam" id="TIGR00152"/>
    </source>
</evidence>
<evidence type="ECO:0000313" key="8">
    <source>
        <dbReference type="Proteomes" id="UP000256763"/>
    </source>
</evidence>
<evidence type="ECO:0000256" key="1">
    <source>
        <dbReference type="ARBA" id="ARBA00009018"/>
    </source>
</evidence>